<dbReference type="STRING" id="1805282.AUJ44_02915"/>
<keyword evidence="1" id="KW-0472">Membrane</keyword>
<reference evidence="2 3" key="1">
    <citation type="journal article" date="2016" name="Environ. Microbiol.">
        <title>Genomic resolution of a cold subsurface aquifer community provides metabolic insights for novel microbes adapted to high CO concentrations.</title>
        <authorList>
            <person name="Probst A.J."/>
            <person name="Castelle C.J."/>
            <person name="Singh A."/>
            <person name="Brown C.T."/>
            <person name="Anantharaman K."/>
            <person name="Sharon I."/>
            <person name="Hug L.A."/>
            <person name="Burstein D."/>
            <person name="Emerson J.B."/>
            <person name="Thomas B.C."/>
            <person name="Banfield J.F."/>
        </authorList>
    </citation>
    <scope>NUCLEOTIDE SEQUENCE [LARGE SCALE GENOMIC DNA]</scope>
    <source>
        <strain evidence="2">CG1_02_47_685</strain>
    </source>
</reference>
<dbReference type="EMBL" id="MNVO01000046">
    <property type="protein sequence ID" value="OIO32201.1"/>
    <property type="molecule type" value="Genomic_DNA"/>
</dbReference>
<keyword evidence="1" id="KW-0812">Transmembrane</keyword>
<name>A0A1J4VAA3_9BACT</name>
<sequence>MVSNIIHIHIKFFERDLEKKMARFFVFGIGSFLFLYVYFIGASIFSSLAREDMNSIIRTIGSNVGELESTYVALSKEITLSEAELMGFVDPDTILYAKRGSFATSFWNNEAK</sequence>
<proteinExistence type="predicted"/>
<comment type="caution">
    <text evidence="2">The sequence shown here is derived from an EMBL/GenBank/DDBJ whole genome shotgun (WGS) entry which is preliminary data.</text>
</comment>
<keyword evidence="1" id="KW-1133">Transmembrane helix</keyword>
<evidence type="ECO:0000313" key="2">
    <source>
        <dbReference type="EMBL" id="OIO32201.1"/>
    </source>
</evidence>
<protein>
    <submittedName>
        <fullName evidence="2">Uncharacterized protein</fullName>
    </submittedName>
</protein>
<dbReference type="AlphaFoldDB" id="A0A1J4VAA3"/>
<organism evidence="2 3">
    <name type="scientific">Candidatus Nomurabacteria bacterium CG1_02_47_685</name>
    <dbReference type="NCBI Taxonomy" id="1805282"/>
    <lineage>
        <taxon>Bacteria</taxon>
        <taxon>Candidatus Nomuraibacteriota</taxon>
    </lineage>
</organism>
<evidence type="ECO:0000256" key="1">
    <source>
        <dbReference type="SAM" id="Phobius"/>
    </source>
</evidence>
<feature type="transmembrane region" description="Helical" evidence="1">
    <location>
        <begin position="21"/>
        <end position="45"/>
    </location>
</feature>
<accession>A0A1J4VAA3</accession>
<dbReference type="Proteomes" id="UP000183206">
    <property type="component" value="Unassembled WGS sequence"/>
</dbReference>
<evidence type="ECO:0000313" key="3">
    <source>
        <dbReference type="Proteomes" id="UP000183206"/>
    </source>
</evidence>
<gene>
    <name evidence="2" type="ORF">AUJ44_02915</name>
</gene>